<gene>
    <name evidence="2" type="ORF">EVAR_103247_1</name>
</gene>
<sequence>MQILHRILQLPVGAPNLNVKEHPPKMTLARVAQQRFRRLRGLGRGAAVESRHDHAVCTVRTGRGQTNPGNDGAGMAHHAPSRHLHLTGGLSQFQTSLVTTSGHHHVDFERDAVRADDARGRHACGRSPIRDVVRRPMRRRRRRKNGGSRPRREKTIKPDGTCPAAIIPGGAAPRALRPEWRRPVCVISIIRTFPKPELYYVRAPKLCFPATVPKSQGAEIRESLCF</sequence>
<organism evidence="2 3">
    <name type="scientific">Eumeta variegata</name>
    <name type="common">Bagworm moth</name>
    <name type="synonym">Eumeta japonica</name>
    <dbReference type="NCBI Taxonomy" id="151549"/>
    <lineage>
        <taxon>Eukaryota</taxon>
        <taxon>Metazoa</taxon>
        <taxon>Ecdysozoa</taxon>
        <taxon>Arthropoda</taxon>
        <taxon>Hexapoda</taxon>
        <taxon>Insecta</taxon>
        <taxon>Pterygota</taxon>
        <taxon>Neoptera</taxon>
        <taxon>Endopterygota</taxon>
        <taxon>Lepidoptera</taxon>
        <taxon>Glossata</taxon>
        <taxon>Ditrysia</taxon>
        <taxon>Tineoidea</taxon>
        <taxon>Psychidae</taxon>
        <taxon>Oiketicinae</taxon>
        <taxon>Eumeta</taxon>
    </lineage>
</organism>
<feature type="region of interest" description="Disordered" evidence="1">
    <location>
        <begin position="134"/>
        <end position="164"/>
    </location>
</feature>
<dbReference type="Proteomes" id="UP000299102">
    <property type="component" value="Unassembled WGS sequence"/>
</dbReference>
<dbReference type="AlphaFoldDB" id="A0A4C1X693"/>
<keyword evidence="3" id="KW-1185">Reference proteome</keyword>
<reference evidence="2 3" key="1">
    <citation type="journal article" date="2019" name="Commun. Biol.">
        <title>The bagworm genome reveals a unique fibroin gene that provides high tensile strength.</title>
        <authorList>
            <person name="Kono N."/>
            <person name="Nakamura H."/>
            <person name="Ohtoshi R."/>
            <person name="Tomita M."/>
            <person name="Numata K."/>
            <person name="Arakawa K."/>
        </authorList>
    </citation>
    <scope>NUCLEOTIDE SEQUENCE [LARGE SCALE GENOMIC DNA]</scope>
</reference>
<evidence type="ECO:0000256" key="1">
    <source>
        <dbReference type="SAM" id="MobiDB-lite"/>
    </source>
</evidence>
<dbReference type="EMBL" id="BGZK01000757">
    <property type="protein sequence ID" value="GBP59291.1"/>
    <property type="molecule type" value="Genomic_DNA"/>
</dbReference>
<feature type="compositionally biased region" description="Basic residues" evidence="1">
    <location>
        <begin position="135"/>
        <end position="154"/>
    </location>
</feature>
<name>A0A4C1X693_EUMVA</name>
<comment type="caution">
    <text evidence="2">The sequence shown here is derived from an EMBL/GenBank/DDBJ whole genome shotgun (WGS) entry which is preliminary data.</text>
</comment>
<accession>A0A4C1X693</accession>
<evidence type="ECO:0000313" key="3">
    <source>
        <dbReference type="Proteomes" id="UP000299102"/>
    </source>
</evidence>
<proteinExistence type="predicted"/>
<protein>
    <submittedName>
        <fullName evidence="2">Uncharacterized protein</fullName>
    </submittedName>
</protein>
<evidence type="ECO:0000313" key="2">
    <source>
        <dbReference type="EMBL" id="GBP59291.1"/>
    </source>
</evidence>